<dbReference type="Proteomes" id="UP001415857">
    <property type="component" value="Unassembled WGS sequence"/>
</dbReference>
<reference evidence="1 2" key="1">
    <citation type="journal article" date="2024" name="Plant J.">
        <title>Genome sequences and population genomics reveal climatic adaptation and genomic divergence between two closely related sweetgum species.</title>
        <authorList>
            <person name="Xu W.Q."/>
            <person name="Ren C.Q."/>
            <person name="Zhang X.Y."/>
            <person name="Comes H.P."/>
            <person name="Liu X.H."/>
            <person name="Li Y.G."/>
            <person name="Kettle C.J."/>
            <person name="Jalonen R."/>
            <person name="Gaisberger H."/>
            <person name="Ma Y.Z."/>
            <person name="Qiu Y.X."/>
        </authorList>
    </citation>
    <scope>NUCLEOTIDE SEQUENCE [LARGE SCALE GENOMIC DNA]</scope>
    <source>
        <strain evidence="1">Hangzhou</strain>
    </source>
</reference>
<gene>
    <name evidence="1" type="ORF">L1049_009555</name>
</gene>
<name>A0AAP0R688_LIQFO</name>
<sequence length="66" mass="7483">MAYDDAMQSLFPESIDPSHLNERNALKRRKYHPCRSAPLTDIDWPEQIGIVSITSISCAQFSKTTT</sequence>
<evidence type="ECO:0000313" key="1">
    <source>
        <dbReference type="EMBL" id="KAK9267136.1"/>
    </source>
</evidence>
<organism evidence="1 2">
    <name type="scientific">Liquidambar formosana</name>
    <name type="common">Formosan gum</name>
    <dbReference type="NCBI Taxonomy" id="63359"/>
    <lineage>
        <taxon>Eukaryota</taxon>
        <taxon>Viridiplantae</taxon>
        <taxon>Streptophyta</taxon>
        <taxon>Embryophyta</taxon>
        <taxon>Tracheophyta</taxon>
        <taxon>Spermatophyta</taxon>
        <taxon>Magnoliopsida</taxon>
        <taxon>eudicotyledons</taxon>
        <taxon>Gunneridae</taxon>
        <taxon>Pentapetalae</taxon>
        <taxon>Saxifragales</taxon>
        <taxon>Altingiaceae</taxon>
        <taxon>Liquidambar</taxon>
    </lineage>
</organism>
<keyword evidence="2" id="KW-1185">Reference proteome</keyword>
<dbReference type="EMBL" id="JBBPBK010000016">
    <property type="protein sequence ID" value="KAK9267136.1"/>
    <property type="molecule type" value="Genomic_DNA"/>
</dbReference>
<evidence type="ECO:0000313" key="2">
    <source>
        <dbReference type="Proteomes" id="UP001415857"/>
    </source>
</evidence>
<proteinExistence type="predicted"/>
<accession>A0AAP0R688</accession>
<comment type="caution">
    <text evidence="1">The sequence shown here is derived from an EMBL/GenBank/DDBJ whole genome shotgun (WGS) entry which is preliminary data.</text>
</comment>
<protein>
    <submittedName>
        <fullName evidence="1">Uncharacterized protein</fullName>
    </submittedName>
</protein>
<dbReference type="AlphaFoldDB" id="A0AAP0R688"/>